<dbReference type="RefSeq" id="XP_001314540.1">
    <property type="nucleotide sequence ID" value="XM_001314512.1"/>
</dbReference>
<gene>
    <name evidence="1" type="ORF">TVAG_451020</name>
</gene>
<evidence type="ECO:0000313" key="2">
    <source>
        <dbReference type="Proteomes" id="UP000001542"/>
    </source>
</evidence>
<sequence>MLNNGIPIGTFLAKVQYAESQGKLEHLVHDDPIQPFHFAVLKDTLQSENEEVMVYQVSTFPDMRKICLTFHAMRRSFKQLFNEEPDYLESNGLRAVFRFNNIWKKLLIIVTNYKFPKSFLFGMINRMSGTLSALFEKTSYKSAQFARSALICFSKNMNNVNGVQSVLATLSQPLPPRAPQLSGTDKRVLESGPGQLILAACEDPVIFGSCSVFVYGRCIFTTMNDLNLWISELIVANQRETTEEYLTIDGRLFCIARHNYTTMVSITAPSRGLEICCKMQVVLMRLDSKNFITKFQGAFANILPPFQEFDALVTKGPFKVSQPPFVCAPLFVPVSLTLRANAIASLMYESCSNGTNGALISYKVDKMKYRLKFVHKADSMVFWIYHVPKGKRDKIFVHDNVVSLPHFLSSLSN</sequence>
<dbReference type="OrthoDB" id="10264043at2759"/>
<reference evidence="1" key="2">
    <citation type="journal article" date="2007" name="Science">
        <title>Draft genome sequence of the sexually transmitted pathogen Trichomonas vaginalis.</title>
        <authorList>
            <person name="Carlton J.M."/>
            <person name="Hirt R.P."/>
            <person name="Silva J.C."/>
            <person name="Delcher A.L."/>
            <person name="Schatz M."/>
            <person name="Zhao Q."/>
            <person name="Wortman J.R."/>
            <person name="Bidwell S.L."/>
            <person name="Alsmark U.C.M."/>
            <person name="Besteiro S."/>
            <person name="Sicheritz-Ponten T."/>
            <person name="Noel C.J."/>
            <person name="Dacks J.B."/>
            <person name="Foster P.G."/>
            <person name="Simillion C."/>
            <person name="Van de Peer Y."/>
            <person name="Miranda-Saavedra D."/>
            <person name="Barton G.J."/>
            <person name="Westrop G.D."/>
            <person name="Mueller S."/>
            <person name="Dessi D."/>
            <person name="Fiori P.L."/>
            <person name="Ren Q."/>
            <person name="Paulsen I."/>
            <person name="Zhang H."/>
            <person name="Bastida-Corcuera F.D."/>
            <person name="Simoes-Barbosa A."/>
            <person name="Brown M.T."/>
            <person name="Hayes R.D."/>
            <person name="Mukherjee M."/>
            <person name="Okumura C.Y."/>
            <person name="Schneider R."/>
            <person name="Smith A.J."/>
            <person name="Vanacova S."/>
            <person name="Villalvazo M."/>
            <person name="Haas B.J."/>
            <person name="Pertea M."/>
            <person name="Feldblyum T.V."/>
            <person name="Utterback T.R."/>
            <person name="Shu C.L."/>
            <person name="Osoegawa K."/>
            <person name="de Jong P.J."/>
            <person name="Hrdy I."/>
            <person name="Horvathova L."/>
            <person name="Zubacova Z."/>
            <person name="Dolezal P."/>
            <person name="Malik S.B."/>
            <person name="Logsdon J.M. Jr."/>
            <person name="Henze K."/>
            <person name="Gupta A."/>
            <person name="Wang C.C."/>
            <person name="Dunne R.L."/>
            <person name="Upcroft J.A."/>
            <person name="Upcroft P."/>
            <person name="White O."/>
            <person name="Salzberg S.L."/>
            <person name="Tang P."/>
            <person name="Chiu C.-H."/>
            <person name="Lee Y.-S."/>
            <person name="Embley T.M."/>
            <person name="Coombs G.H."/>
            <person name="Mottram J.C."/>
            <person name="Tachezy J."/>
            <person name="Fraser-Liggett C.M."/>
            <person name="Johnson P.J."/>
        </authorList>
    </citation>
    <scope>NUCLEOTIDE SEQUENCE [LARGE SCALE GENOMIC DNA]</scope>
    <source>
        <strain evidence="1">G3</strain>
    </source>
</reference>
<protein>
    <submittedName>
        <fullName evidence="1">Uncharacterized protein</fullName>
    </submittedName>
</protein>
<proteinExistence type="predicted"/>
<evidence type="ECO:0000313" key="1">
    <source>
        <dbReference type="EMBL" id="EAY02202.1"/>
    </source>
</evidence>
<dbReference type="EMBL" id="DS113543">
    <property type="protein sequence ID" value="EAY02202.1"/>
    <property type="molecule type" value="Genomic_DNA"/>
</dbReference>
<organism evidence="1 2">
    <name type="scientific">Trichomonas vaginalis (strain ATCC PRA-98 / G3)</name>
    <dbReference type="NCBI Taxonomy" id="412133"/>
    <lineage>
        <taxon>Eukaryota</taxon>
        <taxon>Metamonada</taxon>
        <taxon>Parabasalia</taxon>
        <taxon>Trichomonadida</taxon>
        <taxon>Trichomonadidae</taxon>
        <taxon>Trichomonas</taxon>
    </lineage>
</organism>
<dbReference type="KEGG" id="tva:4760036"/>
<dbReference type="VEuPathDB" id="TrichDB:TVAGG3_0866120"/>
<reference evidence="1" key="1">
    <citation type="submission" date="2006-10" db="EMBL/GenBank/DDBJ databases">
        <authorList>
            <person name="Amadeo P."/>
            <person name="Zhao Q."/>
            <person name="Wortman J."/>
            <person name="Fraser-Liggett C."/>
            <person name="Carlton J."/>
        </authorList>
    </citation>
    <scope>NUCLEOTIDE SEQUENCE</scope>
    <source>
        <strain evidence="1">G3</strain>
    </source>
</reference>
<name>A2EYQ5_TRIV3</name>
<accession>A2EYQ5</accession>
<keyword evidence="2" id="KW-1185">Reference proteome</keyword>
<dbReference type="VEuPathDB" id="TrichDB:TVAG_451020"/>
<dbReference type="AlphaFoldDB" id="A2EYQ5"/>
<dbReference type="InParanoid" id="A2EYQ5"/>
<dbReference type="Proteomes" id="UP000001542">
    <property type="component" value="Unassembled WGS sequence"/>
</dbReference>